<reference evidence="1 2" key="1">
    <citation type="submission" date="2019-04" db="EMBL/GenBank/DDBJ databases">
        <title>Pedobacter sp. RP-1-16 sp. nov., isolated from Arctic soil.</title>
        <authorList>
            <person name="Dahal R.H."/>
            <person name="Kim D.-U."/>
        </authorList>
    </citation>
    <scope>NUCLEOTIDE SEQUENCE [LARGE SCALE GENOMIC DNA]</scope>
    <source>
        <strain evidence="1 2">RP-1-16</strain>
    </source>
</reference>
<accession>A0A4U1FVT6</accession>
<dbReference type="Proteomes" id="UP000309594">
    <property type="component" value="Unassembled WGS sequence"/>
</dbReference>
<name>A0A4U1FVT6_9SPHI</name>
<dbReference type="EMBL" id="SWDX01000021">
    <property type="protein sequence ID" value="TKC54977.1"/>
    <property type="molecule type" value="Genomic_DNA"/>
</dbReference>
<proteinExistence type="predicted"/>
<protein>
    <submittedName>
        <fullName evidence="1">Uncharacterized protein</fullName>
    </submittedName>
</protein>
<evidence type="ECO:0000313" key="1">
    <source>
        <dbReference type="EMBL" id="TKC54977.1"/>
    </source>
</evidence>
<evidence type="ECO:0000313" key="2">
    <source>
        <dbReference type="Proteomes" id="UP000309594"/>
    </source>
</evidence>
<organism evidence="1 2">
    <name type="scientific">Pedobacter hiemivivus</name>
    <dbReference type="NCBI Taxonomy" id="2530454"/>
    <lineage>
        <taxon>Bacteria</taxon>
        <taxon>Pseudomonadati</taxon>
        <taxon>Bacteroidota</taxon>
        <taxon>Sphingobacteriia</taxon>
        <taxon>Sphingobacteriales</taxon>
        <taxon>Sphingobacteriaceae</taxon>
        <taxon>Pedobacter</taxon>
    </lineage>
</organism>
<gene>
    <name evidence="1" type="ORF">FBD94_25635</name>
</gene>
<comment type="caution">
    <text evidence="1">The sequence shown here is derived from an EMBL/GenBank/DDBJ whole genome shotgun (WGS) entry which is preliminary data.</text>
</comment>
<sequence length="81" mass="8987">MTVLACNLKIYLGLIDDFASVFFNGSLLDNSNSAKVAENKLDSTFIDLNDSSGGRNKRIYNSVLSVYSSYALFSSQWIYSI</sequence>
<dbReference type="RefSeq" id="WP_136882329.1">
    <property type="nucleotide sequence ID" value="NZ_SWDX01000021.1"/>
</dbReference>
<dbReference type="AlphaFoldDB" id="A0A4U1FVT6"/>